<sequence length="113" mass="12673">MEKVRAKAEWPSRGPVQLQFTRCLIRLSAIYDESYSRLSFMSIVSFAWQRVSADSVMNQGGSFRNWAGLTVSAWANMGSVSALADMDCKAAFPLICPRFETRGLCFSDAKDFQ</sequence>
<evidence type="ECO:0000313" key="1">
    <source>
        <dbReference type="EMBL" id="PHQ31434.1"/>
    </source>
</evidence>
<name>A0A2G1VXC7_9BACT</name>
<dbReference type="EMBL" id="NIZW01000050">
    <property type="protein sequence ID" value="PHQ31434.1"/>
    <property type="molecule type" value="Genomic_DNA"/>
</dbReference>
<dbReference type="AlphaFoldDB" id="A0A2G1VXC7"/>
<protein>
    <submittedName>
        <fullName evidence="1">Uncharacterized protein</fullName>
    </submittedName>
</protein>
<dbReference type="Proteomes" id="UP000225740">
    <property type="component" value="Unassembled WGS sequence"/>
</dbReference>
<reference evidence="1 2" key="1">
    <citation type="submission" date="2017-06" db="EMBL/GenBank/DDBJ databases">
        <title>Description of Rhodopirellula bahusiensis sp. nov.</title>
        <authorList>
            <person name="Kizina J."/>
            <person name="Harder J."/>
        </authorList>
    </citation>
    <scope>NUCLEOTIDE SEQUENCE [LARGE SCALE GENOMIC DNA]</scope>
    <source>
        <strain evidence="1 2">SWK21</strain>
    </source>
</reference>
<keyword evidence="2" id="KW-1185">Reference proteome</keyword>
<proteinExistence type="predicted"/>
<organism evidence="1 2">
    <name type="scientific">Rhodopirellula bahusiensis</name>
    <dbReference type="NCBI Taxonomy" id="2014065"/>
    <lineage>
        <taxon>Bacteria</taxon>
        <taxon>Pseudomonadati</taxon>
        <taxon>Planctomycetota</taxon>
        <taxon>Planctomycetia</taxon>
        <taxon>Pirellulales</taxon>
        <taxon>Pirellulaceae</taxon>
        <taxon>Rhodopirellula</taxon>
    </lineage>
</organism>
<gene>
    <name evidence="1" type="ORF">CEE69_30990</name>
</gene>
<accession>A0A2G1VXC7</accession>
<evidence type="ECO:0000313" key="2">
    <source>
        <dbReference type="Proteomes" id="UP000225740"/>
    </source>
</evidence>
<comment type="caution">
    <text evidence="1">The sequence shown here is derived from an EMBL/GenBank/DDBJ whole genome shotgun (WGS) entry which is preliminary data.</text>
</comment>